<gene>
    <name evidence="8" type="ORF">GPM918_LOCUS4685</name>
    <name evidence="9" type="ORF">OVA965_LOCUS16162</name>
    <name evidence="10" type="ORF">SRO942_LOCUS4708</name>
    <name evidence="11" type="ORF">TMI583_LOCUS16172</name>
</gene>
<evidence type="ECO:0000256" key="2">
    <source>
        <dbReference type="ARBA" id="ARBA00022776"/>
    </source>
</evidence>
<feature type="domain" description="Cyclin-like" evidence="7">
    <location>
        <begin position="104"/>
        <end position="189"/>
    </location>
</feature>
<dbReference type="OrthoDB" id="5590282at2759"/>
<dbReference type="EMBL" id="CAJNOK010007446">
    <property type="protein sequence ID" value="CAF1034510.1"/>
    <property type="molecule type" value="Genomic_DNA"/>
</dbReference>
<evidence type="ECO:0000256" key="4">
    <source>
        <dbReference type="ARBA" id="ARBA00023306"/>
    </source>
</evidence>
<dbReference type="Gene3D" id="1.10.472.10">
    <property type="entry name" value="Cyclin-like"/>
    <property type="match status" value="2"/>
</dbReference>
<keyword evidence="3 5" id="KW-0195">Cyclin</keyword>
<evidence type="ECO:0000313" key="9">
    <source>
        <dbReference type="EMBL" id="CAF1034510.1"/>
    </source>
</evidence>
<evidence type="ECO:0000256" key="5">
    <source>
        <dbReference type="RuleBase" id="RU000383"/>
    </source>
</evidence>
<dbReference type="EMBL" id="CAJOBA010007459">
    <property type="protein sequence ID" value="CAF3802861.1"/>
    <property type="molecule type" value="Genomic_DNA"/>
</dbReference>
<sequence length="441" mass="50936">MFSQGRPRILDHRRQALILKLQQNGDKENKNSSIHLSSAITLSTTITEAMSKSRLEILPSTWTKSHLLWLSMIHKTNNHVYKCQPLFLDQHPALQAKIRSVLLDWLMEVSEVYHLHRETYHLAIDYIDRYLSNVKNVPKHKLQLLGTTALFAAAKIEEIYPPRIADFAYVTDQACSEDDILDFEIDLMKALNWFISPMTAISWLSTYLQLECELYSNQHKYHRFNDEQCHKKRRISISTPLSSSHHLSVQSSAMSTTLFTDEINVLKTYTTSDITHTGYYQSTFLQVARLIDLCTLDVEYSQFPKNIIACSALLTCKHDWPYEKVTSLTEAEISCCMDWMRPFYKVLYDEPILIPSRPSSIPTEEEYTIQIHNISVKLLEDVHVIQQTMPVTTVAYSTRLFAPFQSIGNLFPTPPQSSEKQRLDHTQQQIEIETNSDGDDV</sequence>
<reference evidence="8" key="1">
    <citation type="submission" date="2021-02" db="EMBL/GenBank/DDBJ databases">
        <authorList>
            <person name="Nowell W R."/>
        </authorList>
    </citation>
    <scope>NUCLEOTIDE SEQUENCE</scope>
</reference>
<comment type="similarity">
    <text evidence="5">Belongs to the cyclin family.</text>
</comment>
<keyword evidence="1" id="KW-0132">Cell division</keyword>
<keyword evidence="12" id="KW-1185">Reference proteome</keyword>
<evidence type="ECO:0000259" key="7">
    <source>
        <dbReference type="SMART" id="SM00385"/>
    </source>
</evidence>
<dbReference type="Proteomes" id="UP000682733">
    <property type="component" value="Unassembled WGS sequence"/>
</dbReference>
<dbReference type="Proteomes" id="UP000681722">
    <property type="component" value="Unassembled WGS sequence"/>
</dbReference>
<dbReference type="AlphaFoldDB" id="A0A813U4W6"/>
<name>A0A813U4W6_9BILA</name>
<dbReference type="GO" id="GO:0051301">
    <property type="term" value="P:cell division"/>
    <property type="evidence" value="ECO:0007669"/>
    <property type="project" value="UniProtKB-KW"/>
</dbReference>
<evidence type="ECO:0000313" key="8">
    <source>
        <dbReference type="EMBL" id="CAF0823763.1"/>
    </source>
</evidence>
<dbReference type="InterPro" id="IPR013763">
    <property type="entry name" value="Cyclin-like_dom"/>
</dbReference>
<dbReference type="EMBL" id="CAJOBC010000645">
    <property type="protein sequence ID" value="CAF3610827.1"/>
    <property type="molecule type" value="Genomic_DNA"/>
</dbReference>
<dbReference type="PROSITE" id="PS00292">
    <property type="entry name" value="CYCLINS"/>
    <property type="match status" value="1"/>
</dbReference>
<dbReference type="Proteomes" id="UP000663829">
    <property type="component" value="Unassembled WGS sequence"/>
</dbReference>
<feature type="region of interest" description="Disordered" evidence="6">
    <location>
        <begin position="413"/>
        <end position="441"/>
    </location>
</feature>
<comment type="caution">
    <text evidence="8">The sequence shown here is derived from an EMBL/GenBank/DDBJ whole genome shotgun (WGS) entry which is preliminary data.</text>
</comment>
<dbReference type="InterPro" id="IPR036915">
    <property type="entry name" value="Cyclin-like_sf"/>
</dbReference>
<evidence type="ECO:0000313" key="11">
    <source>
        <dbReference type="EMBL" id="CAF3802861.1"/>
    </source>
</evidence>
<dbReference type="PANTHER" id="PTHR10177">
    <property type="entry name" value="CYCLINS"/>
    <property type="match status" value="1"/>
</dbReference>
<dbReference type="SUPFAM" id="SSF47954">
    <property type="entry name" value="Cyclin-like"/>
    <property type="match status" value="2"/>
</dbReference>
<keyword evidence="2" id="KW-0498">Mitosis</keyword>
<dbReference type="SMART" id="SM00385">
    <property type="entry name" value="CYCLIN"/>
    <property type="match status" value="1"/>
</dbReference>
<evidence type="ECO:0000256" key="3">
    <source>
        <dbReference type="ARBA" id="ARBA00023127"/>
    </source>
</evidence>
<organism evidence="8 12">
    <name type="scientific">Didymodactylos carnosus</name>
    <dbReference type="NCBI Taxonomy" id="1234261"/>
    <lineage>
        <taxon>Eukaryota</taxon>
        <taxon>Metazoa</taxon>
        <taxon>Spiralia</taxon>
        <taxon>Gnathifera</taxon>
        <taxon>Rotifera</taxon>
        <taxon>Eurotatoria</taxon>
        <taxon>Bdelloidea</taxon>
        <taxon>Philodinida</taxon>
        <taxon>Philodinidae</taxon>
        <taxon>Didymodactylos</taxon>
    </lineage>
</organism>
<dbReference type="EMBL" id="CAJNOQ010000641">
    <property type="protein sequence ID" value="CAF0823763.1"/>
    <property type="molecule type" value="Genomic_DNA"/>
</dbReference>
<dbReference type="Proteomes" id="UP000677228">
    <property type="component" value="Unassembled WGS sequence"/>
</dbReference>
<dbReference type="InterPro" id="IPR048258">
    <property type="entry name" value="Cyclins_cyclin-box"/>
</dbReference>
<evidence type="ECO:0000313" key="10">
    <source>
        <dbReference type="EMBL" id="CAF3610827.1"/>
    </source>
</evidence>
<dbReference type="Pfam" id="PF00134">
    <property type="entry name" value="Cyclin_N"/>
    <property type="match status" value="1"/>
</dbReference>
<proteinExistence type="inferred from homology"/>
<dbReference type="InterPro" id="IPR039361">
    <property type="entry name" value="Cyclin"/>
</dbReference>
<keyword evidence="4" id="KW-0131">Cell cycle</keyword>
<evidence type="ECO:0000256" key="1">
    <source>
        <dbReference type="ARBA" id="ARBA00022618"/>
    </source>
</evidence>
<dbReference type="InterPro" id="IPR006671">
    <property type="entry name" value="Cyclin_N"/>
</dbReference>
<evidence type="ECO:0000256" key="6">
    <source>
        <dbReference type="SAM" id="MobiDB-lite"/>
    </source>
</evidence>
<dbReference type="FunFam" id="1.10.472.10:FF:000001">
    <property type="entry name" value="G2/mitotic-specific cyclin"/>
    <property type="match status" value="1"/>
</dbReference>
<accession>A0A813U4W6</accession>
<evidence type="ECO:0000313" key="12">
    <source>
        <dbReference type="Proteomes" id="UP000663829"/>
    </source>
</evidence>
<protein>
    <recommendedName>
        <fullName evidence="7">Cyclin-like domain-containing protein</fullName>
    </recommendedName>
</protein>